<evidence type="ECO:0000313" key="2">
    <source>
        <dbReference type="Proteomes" id="UP000540423"/>
    </source>
</evidence>
<dbReference type="AlphaFoldDB" id="A0A7X0HM90"/>
<dbReference type="SUPFAM" id="SSF46785">
    <property type="entry name" value="Winged helix' DNA-binding domain"/>
    <property type="match status" value="1"/>
</dbReference>
<dbReference type="RefSeq" id="WP_185036582.1">
    <property type="nucleotide sequence ID" value="NZ_BNBN01000054.1"/>
</dbReference>
<protein>
    <submittedName>
        <fullName evidence="1">DNA-binding HxlR family transcriptional regulator</fullName>
    </submittedName>
</protein>
<sequence>MTEPPPLTGATAHIIRLLAERPRWVGEIAKKTTITGDTLTRALRRLLDEKWATVTHEKGSERGWLPQRRYALTKAGRDIARRLGDTTEAS</sequence>
<organism evidence="1 2">
    <name type="scientific">Streptomyces candidus</name>
    <dbReference type="NCBI Taxonomy" id="67283"/>
    <lineage>
        <taxon>Bacteria</taxon>
        <taxon>Bacillati</taxon>
        <taxon>Actinomycetota</taxon>
        <taxon>Actinomycetes</taxon>
        <taxon>Kitasatosporales</taxon>
        <taxon>Streptomycetaceae</taxon>
        <taxon>Streptomyces</taxon>
    </lineage>
</organism>
<dbReference type="GO" id="GO:0003677">
    <property type="term" value="F:DNA binding"/>
    <property type="evidence" value="ECO:0007669"/>
    <property type="project" value="UniProtKB-KW"/>
</dbReference>
<dbReference type="Gene3D" id="1.10.10.10">
    <property type="entry name" value="Winged helix-like DNA-binding domain superfamily/Winged helix DNA-binding domain"/>
    <property type="match status" value="1"/>
</dbReference>
<keyword evidence="2" id="KW-1185">Reference proteome</keyword>
<dbReference type="EMBL" id="JACHEM010000038">
    <property type="protein sequence ID" value="MBB6440120.1"/>
    <property type="molecule type" value="Genomic_DNA"/>
</dbReference>
<dbReference type="InterPro" id="IPR036388">
    <property type="entry name" value="WH-like_DNA-bd_sf"/>
</dbReference>
<dbReference type="Proteomes" id="UP000540423">
    <property type="component" value="Unassembled WGS sequence"/>
</dbReference>
<dbReference type="InterPro" id="IPR036390">
    <property type="entry name" value="WH_DNA-bd_sf"/>
</dbReference>
<accession>A0A7X0HM90</accession>
<name>A0A7X0HM90_9ACTN</name>
<proteinExistence type="predicted"/>
<comment type="caution">
    <text evidence="1">The sequence shown here is derived from an EMBL/GenBank/DDBJ whole genome shotgun (WGS) entry which is preliminary data.</text>
</comment>
<reference evidence="1 2" key="1">
    <citation type="submission" date="2020-08" db="EMBL/GenBank/DDBJ databases">
        <title>Genomic Encyclopedia of Type Strains, Phase IV (KMG-IV): sequencing the most valuable type-strain genomes for metagenomic binning, comparative biology and taxonomic classification.</title>
        <authorList>
            <person name="Goeker M."/>
        </authorList>
    </citation>
    <scope>NUCLEOTIDE SEQUENCE [LARGE SCALE GENOMIC DNA]</scope>
    <source>
        <strain evidence="1 2">DSM 40141</strain>
    </source>
</reference>
<keyword evidence="1" id="KW-0238">DNA-binding</keyword>
<evidence type="ECO:0000313" key="1">
    <source>
        <dbReference type="EMBL" id="MBB6440120.1"/>
    </source>
</evidence>
<gene>
    <name evidence="1" type="ORF">HNQ79_006633</name>
</gene>